<evidence type="ECO:0000256" key="2">
    <source>
        <dbReference type="ARBA" id="ARBA00022603"/>
    </source>
</evidence>
<dbReference type="AlphaFoldDB" id="A0A521F6X3"/>
<evidence type="ECO:0000313" key="5">
    <source>
        <dbReference type="EMBL" id="SMO91260.1"/>
    </source>
</evidence>
<sequence length="280" mass="32726">MKSIYEKVGRTAFVIAEWRAEESESADPLFHDHIANIFLNEETKKVAAAIAKASPSTKFLVRYRTRYFDDLMLEKIRQGVKQVVILGSGLDTRPLRLASNHVKFYEVEQKHVLQYKEQQIEQFGYRQNSEWIYADYTDVDFIAMLQEQGLDPEQETFLLWEGNIFYLKYENIRYVLESLRQGLTHFELAFDYLSHKLITRSTGFKRSEELLDGFSSIGAPWNTGFDDITTLADQVGLSVKENFLIANYSNGIDKDFWVDPQLFDDYSICIFHQETKEFAR</sequence>
<dbReference type="InterPro" id="IPR007213">
    <property type="entry name" value="Ppm1/Ppm2/Tcmp"/>
</dbReference>
<dbReference type="GO" id="GO:0032259">
    <property type="term" value="P:methylation"/>
    <property type="evidence" value="ECO:0007669"/>
    <property type="project" value="UniProtKB-KW"/>
</dbReference>
<reference evidence="5 6" key="1">
    <citation type="submission" date="2017-05" db="EMBL/GenBank/DDBJ databases">
        <authorList>
            <person name="Varghese N."/>
            <person name="Submissions S."/>
        </authorList>
    </citation>
    <scope>NUCLEOTIDE SEQUENCE [LARGE SCALE GENOMIC DNA]</scope>
    <source>
        <strain evidence="5 6">DSM 45474</strain>
    </source>
</reference>
<dbReference type="GO" id="GO:0008168">
    <property type="term" value="F:methyltransferase activity"/>
    <property type="evidence" value="ECO:0007669"/>
    <property type="project" value="UniProtKB-UniRule"/>
</dbReference>
<keyword evidence="2 4" id="KW-0489">Methyltransferase</keyword>
<keyword evidence="6" id="KW-1185">Reference proteome</keyword>
<gene>
    <name evidence="5" type="ORF">SAMN06264849_11315</name>
</gene>
<dbReference type="Proteomes" id="UP000315636">
    <property type="component" value="Unassembled WGS sequence"/>
</dbReference>
<dbReference type="NCBIfam" id="TIGR00027">
    <property type="entry name" value="mthyl_TIGR00027"/>
    <property type="match status" value="1"/>
</dbReference>
<dbReference type="InterPro" id="IPR011610">
    <property type="entry name" value="SAM_mthyl_Trfase_ML2640-like"/>
</dbReference>
<dbReference type="Pfam" id="PF04072">
    <property type="entry name" value="LCM"/>
    <property type="match status" value="1"/>
</dbReference>
<protein>
    <recommendedName>
        <fullName evidence="4">S-adenosyl-L-methionine-dependent methyltransferase</fullName>
        <ecNumber evidence="4">2.1.1.-</ecNumber>
    </recommendedName>
</protein>
<dbReference type="OrthoDB" id="9806164at2"/>
<comment type="similarity">
    <text evidence="1 4">Belongs to the UPF0677 family.</text>
</comment>
<name>A0A521F6X3_9BACL</name>
<evidence type="ECO:0000256" key="4">
    <source>
        <dbReference type="RuleBase" id="RU362030"/>
    </source>
</evidence>
<comment type="function">
    <text evidence="4">Exhibits S-adenosyl-L-methionine-dependent methyltransferase activity.</text>
</comment>
<organism evidence="5 6">
    <name type="scientific">Melghirimyces algeriensis</name>
    <dbReference type="NCBI Taxonomy" id="910412"/>
    <lineage>
        <taxon>Bacteria</taxon>
        <taxon>Bacillati</taxon>
        <taxon>Bacillota</taxon>
        <taxon>Bacilli</taxon>
        <taxon>Bacillales</taxon>
        <taxon>Thermoactinomycetaceae</taxon>
        <taxon>Melghirimyces</taxon>
    </lineage>
</organism>
<dbReference type="Gene3D" id="3.40.50.150">
    <property type="entry name" value="Vaccinia Virus protein VP39"/>
    <property type="match status" value="1"/>
</dbReference>
<dbReference type="EC" id="2.1.1.-" evidence="4"/>
<proteinExistence type="inferred from homology"/>
<keyword evidence="3 5" id="KW-0808">Transferase</keyword>
<dbReference type="EMBL" id="FXTI01000013">
    <property type="protein sequence ID" value="SMO91260.1"/>
    <property type="molecule type" value="Genomic_DNA"/>
</dbReference>
<dbReference type="RefSeq" id="WP_142506592.1">
    <property type="nucleotide sequence ID" value="NZ_FXTI01000013.1"/>
</dbReference>
<dbReference type="PANTHER" id="PTHR43619:SF2">
    <property type="entry name" value="S-ADENOSYL-L-METHIONINE-DEPENDENT METHYLTRANSFERASES SUPERFAMILY PROTEIN"/>
    <property type="match status" value="1"/>
</dbReference>
<evidence type="ECO:0000256" key="1">
    <source>
        <dbReference type="ARBA" id="ARBA00008138"/>
    </source>
</evidence>
<dbReference type="InterPro" id="IPR029063">
    <property type="entry name" value="SAM-dependent_MTases_sf"/>
</dbReference>
<evidence type="ECO:0000256" key="3">
    <source>
        <dbReference type="ARBA" id="ARBA00022679"/>
    </source>
</evidence>
<dbReference type="PANTHER" id="PTHR43619">
    <property type="entry name" value="S-ADENOSYL-L-METHIONINE-DEPENDENT METHYLTRANSFERASE YKTD-RELATED"/>
    <property type="match status" value="1"/>
</dbReference>
<keyword evidence="4" id="KW-0949">S-adenosyl-L-methionine</keyword>
<evidence type="ECO:0000313" key="6">
    <source>
        <dbReference type="Proteomes" id="UP000315636"/>
    </source>
</evidence>
<dbReference type="SUPFAM" id="SSF53335">
    <property type="entry name" value="S-adenosyl-L-methionine-dependent methyltransferases"/>
    <property type="match status" value="1"/>
</dbReference>
<accession>A0A521F6X3</accession>